<evidence type="ECO:0000313" key="2">
    <source>
        <dbReference type="RefSeq" id="XP_015084267.1"/>
    </source>
</evidence>
<organism evidence="1 2">
    <name type="scientific">Solanum pennellii</name>
    <name type="common">Tomato</name>
    <name type="synonym">Lycopersicon pennellii</name>
    <dbReference type="NCBI Taxonomy" id="28526"/>
    <lineage>
        <taxon>Eukaryota</taxon>
        <taxon>Viridiplantae</taxon>
        <taxon>Streptophyta</taxon>
        <taxon>Embryophyta</taxon>
        <taxon>Tracheophyta</taxon>
        <taxon>Spermatophyta</taxon>
        <taxon>Magnoliopsida</taxon>
        <taxon>eudicotyledons</taxon>
        <taxon>Gunneridae</taxon>
        <taxon>Pentapetalae</taxon>
        <taxon>asterids</taxon>
        <taxon>lamiids</taxon>
        <taxon>Solanales</taxon>
        <taxon>Solanaceae</taxon>
        <taxon>Solanoideae</taxon>
        <taxon>Solaneae</taxon>
        <taxon>Solanum</taxon>
        <taxon>Solanum subgen. Lycopersicon</taxon>
    </lineage>
</organism>
<proteinExistence type="predicted"/>
<sequence length="164" mass="18922">MVAGKKEDFGDELRHQWNRCNAIVQGWIMSSVTQELHTGIVYATSARAVWEDLRERFDKVNESRIYQLYKAIAMNVQDFSMHLERQKLMQFLMGLNENYDQSRSQILMIEPTPNINKAYAMLVEREIQRSMESSSLRGEGTDLAALMAGKGMSHKYNRGTVPQN</sequence>
<dbReference type="Proteomes" id="UP000694930">
    <property type="component" value="Chromosome 8"/>
</dbReference>
<reference evidence="2" key="2">
    <citation type="submission" date="2025-08" db="UniProtKB">
        <authorList>
            <consortium name="RefSeq"/>
        </authorList>
    </citation>
    <scope>IDENTIFICATION</scope>
</reference>
<keyword evidence="1" id="KW-1185">Reference proteome</keyword>
<dbReference type="PANTHER" id="PTHR37610:SF86">
    <property type="entry name" value="RETROTRANSPOSON COPIA-LIKE N-TERMINAL DOMAIN-CONTAINING PROTEIN"/>
    <property type="match status" value="1"/>
</dbReference>
<evidence type="ECO:0000313" key="1">
    <source>
        <dbReference type="Proteomes" id="UP000694930"/>
    </source>
</evidence>
<dbReference type="GeneID" id="107027684"/>
<accession>A0ABM1HE89</accession>
<dbReference type="RefSeq" id="XP_015084267.1">
    <property type="nucleotide sequence ID" value="XM_015228781.1"/>
</dbReference>
<reference evidence="1" key="1">
    <citation type="journal article" date="2014" name="Nat. Genet.">
        <title>The genome of the stress-tolerant wild tomato species Solanum pennellii.</title>
        <authorList>
            <person name="Bolger A."/>
            <person name="Scossa F."/>
            <person name="Bolger M.E."/>
            <person name="Lanz C."/>
            <person name="Maumus F."/>
            <person name="Tohge T."/>
            <person name="Quesneville H."/>
            <person name="Alseekh S."/>
            <person name="Sorensen I."/>
            <person name="Lichtenstein G."/>
            <person name="Fich E.A."/>
            <person name="Conte M."/>
            <person name="Keller H."/>
            <person name="Schneeberger K."/>
            <person name="Schwacke R."/>
            <person name="Ofner I."/>
            <person name="Vrebalov J."/>
            <person name="Xu Y."/>
            <person name="Osorio S."/>
            <person name="Aflitos S.A."/>
            <person name="Schijlen E."/>
            <person name="Jimenez-Gomez J.M."/>
            <person name="Ryngajllo M."/>
            <person name="Kimura S."/>
            <person name="Kumar R."/>
            <person name="Koenig D."/>
            <person name="Headland L.R."/>
            <person name="Maloof J.N."/>
            <person name="Sinha N."/>
            <person name="van Ham R.C."/>
            <person name="Lankhorst R.K."/>
            <person name="Mao L."/>
            <person name="Vogel A."/>
            <person name="Arsova B."/>
            <person name="Panstruga R."/>
            <person name="Fei Z."/>
            <person name="Rose J.K."/>
            <person name="Zamir D."/>
            <person name="Carrari F."/>
            <person name="Giovannoni J.J."/>
            <person name="Weigel D."/>
            <person name="Usadel B."/>
            <person name="Fernie A.R."/>
        </authorList>
    </citation>
    <scope>NUCLEOTIDE SEQUENCE [LARGE SCALE GENOMIC DNA]</scope>
    <source>
        <strain evidence="1">cv. LA0716</strain>
    </source>
</reference>
<gene>
    <name evidence="2" type="primary">LOC107027684</name>
</gene>
<dbReference type="PANTHER" id="PTHR37610">
    <property type="entry name" value="CCHC-TYPE DOMAIN-CONTAINING PROTEIN"/>
    <property type="match status" value="1"/>
</dbReference>
<protein>
    <submittedName>
        <fullName evidence="2">Uncharacterized protein LOC107027684</fullName>
    </submittedName>
</protein>
<name>A0ABM1HE89_SOLPN</name>